<dbReference type="RefSeq" id="WP_345079082.1">
    <property type="nucleotide sequence ID" value="NZ_BAAAWG010000004.1"/>
</dbReference>
<keyword evidence="2" id="KW-0812">Transmembrane</keyword>
<feature type="transmembrane region" description="Helical" evidence="2">
    <location>
        <begin position="147"/>
        <end position="169"/>
    </location>
</feature>
<feature type="transmembrane region" description="Helical" evidence="2">
    <location>
        <begin position="216"/>
        <end position="236"/>
    </location>
</feature>
<feature type="transmembrane region" description="Helical" evidence="2">
    <location>
        <begin position="35"/>
        <end position="53"/>
    </location>
</feature>
<evidence type="ECO:0000313" key="4">
    <source>
        <dbReference type="Proteomes" id="UP001596241"/>
    </source>
</evidence>
<evidence type="ECO:0000256" key="2">
    <source>
        <dbReference type="SAM" id="Phobius"/>
    </source>
</evidence>
<feature type="transmembrane region" description="Helical" evidence="2">
    <location>
        <begin position="99"/>
        <end position="121"/>
    </location>
</feature>
<proteinExistence type="predicted"/>
<feature type="transmembrane region" description="Helical" evidence="2">
    <location>
        <begin position="311"/>
        <end position="333"/>
    </location>
</feature>
<gene>
    <name evidence="3" type="ORF">ACFP3M_10480</name>
</gene>
<keyword evidence="2" id="KW-0472">Membrane</keyword>
<evidence type="ECO:0000256" key="1">
    <source>
        <dbReference type="SAM" id="MobiDB-lite"/>
    </source>
</evidence>
<feature type="transmembrane region" description="Helical" evidence="2">
    <location>
        <begin position="189"/>
        <end position="211"/>
    </location>
</feature>
<feature type="region of interest" description="Disordered" evidence="1">
    <location>
        <begin position="1"/>
        <end position="20"/>
    </location>
</feature>
<keyword evidence="4" id="KW-1185">Reference proteome</keyword>
<keyword evidence="2" id="KW-1133">Transmembrane helix</keyword>
<organism evidence="3 4">
    <name type="scientific">Streptomyces ramulosus</name>
    <dbReference type="NCBI Taxonomy" id="47762"/>
    <lineage>
        <taxon>Bacteria</taxon>
        <taxon>Bacillati</taxon>
        <taxon>Actinomycetota</taxon>
        <taxon>Actinomycetes</taxon>
        <taxon>Kitasatosporales</taxon>
        <taxon>Streptomycetaceae</taxon>
        <taxon>Streptomyces</taxon>
    </lineage>
</organism>
<comment type="caution">
    <text evidence="3">The sequence shown here is derived from an EMBL/GenBank/DDBJ whole genome shotgun (WGS) entry which is preliminary data.</text>
</comment>
<protein>
    <submittedName>
        <fullName evidence="3">ABC transporter permease subunit</fullName>
    </submittedName>
</protein>
<name>A0ABW1FH41_9ACTN</name>
<evidence type="ECO:0000313" key="3">
    <source>
        <dbReference type="EMBL" id="MFC5893240.1"/>
    </source>
</evidence>
<dbReference type="EMBL" id="JBHSPW010000004">
    <property type="protein sequence ID" value="MFC5893240.1"/>
    <property type="molecule type" value="Genomic_DNA"/>
</dbReference>
<accession>A0ABW1FH41</accession>
<reference evidence="4" key="1">
    <citation type="journal article" date="2019" name="Int. J. Syst. Evol. Microbiol.">
        <title>The Global Catalogue of Microorganisms (GCM) 10K type strain sequencing project: providing services to taxonomists for standard genome sequencing and annotation.</title>
        <authorList>
            <consortium name="The Broad Institute Genomics Platform"/>
            <consortium name="The Broad Institute Genome Sequencing Center for Infectious Disease"/>
            <person name="Wu L."/>
            <person name="Ma J."/>
        </authorList>
    </citation>
    <scope>NUCLEOTIDE SEQUENCE [LARGE SCALE GENOMIC DNA]</scope>
    <source>
        <strain evidence="4">CGMCC 1.15809</strain>
    </source>
</reference>
<dbReference type="Proteomes" id="UP001596241">
    <property type="component" value="Unassembled WGS sequence"/>
</dbReference>
<sequence length="338" mass="35213">MSTATEPRTAGAAGRTAGTSRRGGPLWLVWRQNRGMALGLLGLLVAGGIAMAVQGGLMSGYLAQHDISGCALISNDPRCEGLQGQVEDFRAAFGKTFRLAQLLLVLLPALIGLFVGAPLLARELENGTHKVALTQSVGPLRWLTAKLALPAALVAVAAAGLAAGYLWMWRSGGQETLGAYWYSASGFQALGPVPVAQSLLALAVGALVGLLIRRTVAAMVVTLGVSGALSLAFMLVRGHLLPPVITDFPHGGRVPDTSWVLGEGSLTTSGERLPQGTCPAGPGIDECLKSHHVGDGSYLVQHPASQHWPMAWIEAGIALALAALVTVVIYRVVRRQFG</sequence>